<dbReference type="Pfam" id="PF03747">
    <property type="entry name" value="ADP_ribosyl_GH"/>
    <property type="match status" value="1"/>
</dbReference>
<dbReference type="PANTHER" id="PTHR16222:SF12">
    <property type="entry name" value="ADP-RIBOSYLGLYCOHYDROLASE-RELATED"/>
    <property type="match status" value="1"/>
</dbReference>
<comment type="cofactor">
    <cofactor evidence="1">
        <name>Mg(2+)</name>
        <dbReference type="ChEBI" id="CHEBI:18420"/>
    </cofactor>
    <text evidence="1">Binds 2 magnesium ions per subunit.</text>
</comment>
<dbReference type="GO" id="GO:0046872">
    <property type="term" value="F:metal ion binding"/>
    <property type="evidence" value="ECO:0007669"/>
    <property type="project" value="UniProtKB-KW"/>
</dbReference>
<feature type="binding site" evidence="1">
    <location>
        <position position="279"/>
    </location>
    <ligand>
        <name>Mg(2+)</name>
        <dbReference type="ChEBI" id="CHEBI:18420"/>
        <label>1</label>
    </ligand>
</feature>
<organism evidence="2 3">
    <name type="scientific">Nocardia neocaledoniensis</name>
    <dbReference type="NCBI Taxonomy" id="236511"/>
    <lineage>
        <taxon>Bacteria</taxon>
        <taxon>Bacillati</taxon>
        <taxon>Actinomycetota</taxon>
        <taxon>Actinomycetes</taxon>
        <taxon>Mycobacteriales</taxon>
        <taxon>Nocardiaceae</taxon>
        <taxon>Nocardia</taxon>
    </lineage>
</organism>
<dbReference type="SUPFAM" id="SSF101478">
    <property type="entry name" value="ADP-ribosylglycohydrolase"/>
    <property type="match status" value="1"/>
</dbReference>
<dbReference type="EMBL" id="QGTL01000004">
    <property type="protein sequence ID" value="PWV75987.1"/>
    <property type="molecule type" value="Genomic_DNA"/>
</dbReference>
<dbReference type="Proteomes" id="UP000246410">
    <property type="component" value="Unassembled WGS sequence"/>
</dbReference>
<feature type="binding site" evidence="1">
    <location>
        <position position="74"/>
    </location>
    <ligand>
        <name>Mg(2+)</name>
        <dbReference type="ChEBI" id="CHEBI:18420"/>
        <label>1</label>
    </ligand>
</feature>
<feature type="binding site" evidence="1">
    <location>
        <position position="75"/>
    </location>
    <ligand>
        <name>Mg(2+)</name>
        <dbReference type="ChEBI" id="CHEBI:18420"/>
        <label>1</label>
    </ligand>
</feature>
<protein>
    <submittedName>
        <fullName evidence="2">ADP-ribosylglycohydrolase</fullName>
    </submittedName>
</protein>
<feature type="binding site" evidence="1">
    <location>
        <position position="281"/>
    </location>
    <ligand>
        <name>Mg(2+)</name>
        <dbReference type="ChEBI" id="CHEBI:18420"/>
        <label>1</label>
    </ligand>
</feature>
<dbReference type="PANTHER" id="PTHR16222">
    <property type="entry name" value="ADP-RIBOSYLGLYCOHYDROLASE"/>
    <property type="match status" value="1"/>
</dbReference>
<keyword evidence="1" id="KW-0460">Magnesium</keyword>
<sequence length="322" mass="34455">MKVVCVAFGQRRIWSGGRSDCQTGCMNPDGRARALSSLRGLAVGDAFGACFDDAINHGALRSRTLLPGPWLWTDDTQMACSIFAVLSAHGRIDQDVLARSFAEHYDIYRRYGPGTSRILRLMRQKGYHWRELAQQAREGRGSWGNGASMRVAPLGAWFADDLDRVVDEAAASAVVTHAHPDAVAGAVAVAVAAALFSAQPQLRRSQFLGTVAARTPAGPVRDRIRYAQGIRDSVTAAVELGVGHDTSALDTVPFCLWVTAHHGHDFADSCWTAASAGGDSDTTCAIIGGIIGASHVREVVPPEWFASCELLPEWATAAIPFA</sequence>
<evidence type="ECO:0000313" key="3">
    <source>
        <dbReference type="Proteomes" id="UP000246410"/>
    </source>
</evidence>
<reference evidence="2 3" key="1">
    <citation type="submission" date="2018-05" db="EMBL/GenBank/DDBJ databases">
        <title>Genomic Encyclopedia of Type Strains, Phase IV (KMG-IV): sequencing the most valuable type-strain genomes for metagenomic binning, comparative biology and taxonomic classification.</title>
        <authorList>
            <person name="Goeker M."/>
        </authorList>
    </citation>
    <scope>NUCLEOTIDE SEQUENCE [LARGE SCALE GENOMIC DNA]</scope>
    <source>
        <strain evidence="2 3">DSM 44717</strain>
    </source>
</reference>
<keyword evidence="2" id="KW-0378">Hydrolase</keyword>
<feature type="binding site" evidence="1">
    <location>
        <position position="73"/>
    </location>
    <ligand>
        <name>Mg(2+)</name>
        <dbReference type="ChEBI" id="CHEBI:18420"/>
        <label>1</label>
    </ligand>
</feature>
<evidence type="ECO:0000256" key="1">
    <source>
        <dbReference type="PIRSR" id="PIRSR605502-1"/>
    </source>
</evidence>
<keyword evidence="1" id="KW-0479">Metal-binding</keyword>
<proteinExistence type="predicted"/>
<name>A0A317NLW6_9NOCA</name>
<keyword evidence="3" id="KW-1185">Reference proteome</keyword>
<evidence type="ECO:0000313" key="2">
    <source>
        <dbReference type="EMBL" id="PWV75987.1"/>
    </source>
</evidence>
<dbReference type="AlphaFoldDB" id="A0A317NLW6"/>
<comment type="caution">
    <text evidence="2">The sequence shown here is derived from an EMBL/GenBank/DDBJ whole genome shotgun (WGS) entry which is preliminary data.</text>
</comment>
<dbReference type="InterPro" id="IPR036705">
    <property type="entry name" value="Ribosyl_crysJ1_sf"/>
</dbReference>
<dbReference type="Gene3D" id="1.10.4080.10">
    <property type="entry name" value="ADP-ribosylation/Crystallin J1"/>
    <property type="match status" value="1"/>
</dbReference>
<dbReference type="InterPro" id="IPR005502">
    <property type="entry name" value="Ribosyl_crysJ1"/>
</dbReference>
<dbReference type="InterPro" id="IPR050792">
    <property type="entry name" value="ADP-ribosylglycohydrolase"/>
</dbReference>
<gene>
    <name evidence="2" type="ORF">DFR69_10489</name>
</gene>
<accession>A0A317NLW6</accession>
<feature type="binding site" evidence="1">
    <location>
        <position position="282"/>
    </location>
    <ligand>
        <name>Mg(2+)</name>
        <dbReference type="ChEBI" id="CHEBI:18420"/>
        <label>1</label>
    </ligand>
</feature>
<dbReference type="GO" id="GO:0016787">
    <property type="term" value="F:hydrolase activity"/>
    <property type="evidence" value="ECO:0007669"/>
    <property type="project" value="UniProtKB-KW"/>
</dbReference>